<dbReference type="AlphaFoldDB" id="A0A3M8SYY2"/>
<evidence type="ECO:0000256" key="1">
    <source>
        <dbReference type="PROSITE-ProRule" id="PRU00464"/>
    </source>
</evidence>
<dbReference type="InterPro" id="IPR011146">
    <property type="entry name" value="HIT-like"/>
</dbReference>
<dbReference type="Pfam" id="PF01230">
    <property type="entry name" value="HIT"/>
    <property type="match status" value="1"/>
</dbReference>
<dbReference type="GO" id="GO:0003824">
    <property type="term" value="F:catalytic activity"/>
    <property type="evidence" value="ECO:0007669"/>
    <property type="project" value="InterPro"/>
</dbReference>
<accession>A0A3M8SYY2</accession>
<reference evidence="3 4" key="1">
    <citation type="submission" date="2018-11" db="EMBL/GenBank/DDBJ databases">
        <title>Lysobacter cryohumiis sp. nov., isolated from soil in the Tianshan Mountains, Xinjiang, China.</title>
        <authorList>
            <person name="Luo Y."/>
            <person name="Sheng H."/>
        </authorList>
    </citation>
    <scope>NUCLEOTIDE SEQUENCE [LARGE SCALE GENOMIC DNA]</scope>
    <source>
        <strain evidence="3 4">ZS60</strain>
    </source>
</reference>
<dbReference type="OrthoDB" id="9784774at2"/>
<protein>
    <submittedName>
        <fullName evidence="3">HIT family protein</fullName>
    </submittedName>
</protein>
<dbReference type="Gene3D" id="3.30.428.10">
    <property type="entry name" value="HIT-like"/>
    <property type="match status" value="1"/>
</dbReference>
<dbReference type="PROSITE" id="PS51084">
    <property type="entry name" value="HIT_2"/>
    <property type="match status" value="1"/>
</dbReference>
<dbReference type="Proteomes" id="UP000267049">
    <property type="component" value="Unassembled WGS sequence"/>
</dbReference>
<name>A0A3M8SYY2_9GAMM</name>
<dbReference type="SUPFAM" id="SSF54197">
    <property type="entry name" value="HIT-like"/>
    <property type="match status" value="1"/>
</dbReference>
<feature type="short sequence motif" description="Histidine triad motif" evidence="1">
    <location>
        <begin position="104"/>
        <end position="108"/>
    </location>
</feature>
<evidence type="ECO:0000313" key="3">
    <source>
        <dbReference type="EMBL" id="RNF83742.1"/>
    </source>
</evidence>
<evidence type="ECO:0000313" key="4">
    <source>
        <dbReference type="Proteomes" id="UP000267049"/>
    </source>
</evidence>
<dbReference type="EMBL" id="RIBS01000004">
    <property type="protein sequence ID" value="RNF83742.1"/>
    <property type="molecule type" value="Genomic_DNA"/>
</dbReference>
<gene>
    <name evidence="3" type="ORF">EER27_10240</name>
</gene>
<dbReference type="RefSeq" id="WP_123088000.1">
    <property type="nucleotide sequence ID" value="NZ_RIBS01000004.1"/>
</dbReference>
<keyword evidence="4" id="KW-1185">Reference proteome</keyword>
<evidence type="ECO:0000259" key="2">
    <source>
        <dbReference type="PROSITE" id="PS51084"/>
    </source>
</evidence>
<feature type="domain" description="HIT" evidence="2">
    <location>
        <begin position="17"/>
        <end position="119"/>
    </location>
</feature>
<organism evidence="3 4">
    <name type="scientific">Montanilutibacter psychrotolerans</name>
    <dbReference type="NCBI Taxonomy" id="1327343"/>
    <lineage>
        <taxon>Bacteria</taxon>
        <taxon>Pseudomonadati</taxon>
        <taxon>Pseudomonadota</taxon>
        <taxon>Gammaproteobacteria</taxon>
        <taxon>Lysobacterales</taxon>
        <taxon>Lysobacteraceae</taxon>
        <taxon>Montanilutibacter</taxon>
    </lineage>
</organism>
<sequence>MSKWNSPTEWQRLCDGSGCPICARGQPLNNIAQLDSSWLTMSEAAPMPGYVCLVSRVHAVVLHDLTSSQAESFMRDAHKVSSALSAVTGAVKLNYEIHGNTLPHLHMHYFPRYVGDPFEGHAIEPARVSQRVYSAGQFSKLRDRLLLELGASAVRR</sequence>
<comment type="caution">
    <text evidence="3">The sequence shown here is derived from an EMBL/GenBank/DDBJ whole genome shotgun (WGS) entry which is preliminary data.</text>
</comment>
<dbReference type="InterPro" id="IPR036265">
    <property type="entry name" value="HIT-like_sf"/>
</dbReference>
<proteinExistence type="predicted"/>